<feature type="transmembrane region" description="Helical" evidence="6">
    <location>
        <begin position="144"/>
        <end position="163"/>
    </location>
</feature>
<dbReference type="Pfam" id="PF01810">
    <property type="entry name" value="LysE"/>
    <property type="match status" value="1"/>
</dbReference>
<evidence type="ECO:0000256" key="5">
    <source>
        <dbReference type="ARBA" id="ARBA00023136"/>
    </source>
</evidence>
<accession>C5D2N7</accession>
<evidence type="ECO:0000256" key="1">
    <source>
        <dbReference type="ARBA" id="ARBA00004651"/>
    </source>
</evidence>
<evidence type="ECO:0000256" key="4">
    <source>
        <dbReference type="ARBA" id="ARBA00022989"/>
    </source>
</evidence>
<keyword evidence="5 6" id="KW-0472">Membrane</keyword>
<dbReference type="HOGENOM" id="CLU_087840_4_0_9"/>
<name>C5D2N7_GEOSW</name>
<comment type="subcellular location">
    <subcellularLocation>
        <location evidence="1">Cell membrane</location>
        <topology evidence="1">Multi-pass membrane protein</topology>
    </subcellularLocation>
</comment>
<organism evidence="7">
    <name type="scientific">Geobacillus sp. (strain WCH70)</name>
    <dbReference type="NCBI Taxonomy" id="471223"/>
    <lineage>
        <taxon>Bacteria</taxon>
        <taxon>Bacillati</taxon>
        <taxon>Bacillota</taxon>
        <taxon>Bacilli</taxon>
        <taxon>Bacillales</taxon>
        <taxon>Anoxybacillaceae</taxon>
        <taxon>Geobacillus</taxon>
    </lineage>
</organism>
<evidence type="ECO:0000256" key="2">
    <source>
        <dbReference type="ARBA" id="ARBA00022475"/>
    </source>
</evidence>
<dbReference type="GO" id="GO:0005886">
    <property type="term" value="C:plasma membrane"/>
    <property type="evidence" value="ECO:0007669"/>
    <property type="project" value="UniProtKB-SubCell"/>
</dbReference>
<evidence type="ECO:0000256" key="3">
    <source>
        <dbReference type="ARBA" id="ARBA00022692"/>
    </source>
</evidence>
<feature type="transmembrane region" description="Helical" evidence="6">
    <location>
        <begin position="6"/>
        <end position="27"/>
    </location>
</feature>
<feature type="transmembrane region" description="Helical" evidence="6">
    <location>
        <begin position="111"/>
        <end position="132"/>
    </location>
</feature>
<keyword evidence="3 6" id="KW-0812">Transmembrane</keyword>
<dbReference type="EMBL" id="CP001638">
    <property type="protein sequence ID" value="ACS24679.1"/>
    <property type="molecule type" value="Genomic_DNA"/>
</dbReference>
<dbReference type="PANTHER" id="PTHR30086">
    <property type="entry name" value="ARGININE EXPORTER PROTEIN ARGO"/>
    <property type="match status" value="1"/>
</dbReference>
<dbReference type="AlphaFoldDB" id="C5D2N7"/>
<dbReference type="GO" id="GO:0015171">
    <property type="term" value="F:amino acid transmembrane transporter activity"/>
    <property type="evidence" value="ECO:0007669"/>
    <property type="project" value="TreeGrafter"/>
</dbReference>
<evidence type="ECO:0000256" key="6">
    <source>
        <dbReference type="SAM" id="Phobius"/>
    </source>
</evidence>
<dbReference type="eggNOG" id="COG1279">
    <property type="taxonomic scope" value="Bacteria"/>
</dbReference>
<proteinExistence type="predicted"/>
<feature type="transmembrane region" description="Helical" evidence="6">
    <location>
        <begin position="70"/>
        <end position="91"/>
    </location>
</feature>
<gene>
    <name evidence="7" type="ordered locus">GWCH70_1947</name>
</gene>
<reference evidence="7" key="1">
    <citation type="submission" date="2009-06" db="EMBL/GenBank/DDBJ databases">
        <title>Complete sequence of chromosome of Geopacillus sp. WCH70.</title>
        <authorList>
            <consortium name="US DOE Joint Genome Institute"/>
            <person name="Lucas S."/>
            <person name="Copeland A."/>
            <person name="Lapidus A."/>
            <person name="Glavina del Rio T."/>
            <person name="Dalin E."/>
            <person name="Tice H."/>
            <person name="Bruce D."/>
            <person name="Goodwin L."/>
            <person name="Pitluck S."/>
            <person name="Chertkov O."/>
            <person name="Brettin T."/>
            <person name="Detter J.C."/>
            <person name="Han C."/>
            <person name="Larimer F."/>
            <person name="Land M."/>
            <person name="Hauser L."/>
            <person name="Kyrpides N."/>
            <person name="Mikhailova N."/>
            <person name="Brumm P."/>
            <person name="Mead D.A."/>
            <person name="Richardson P."/>
        </authorList>
    </citation>
    <scope>NUCLEOTIDE SEQUENCE [LARGE SCALE GENOMIC DNA]</scope>
    <source>
        <strain evidence="7">WCH70</strain>
    </source>
</reference>
<dbReference type="KEGG" id="gwc:GWCH70_1947"/>
<dbReference type="OrthoDB" id="5638726at2"/>
<dbReference type="InterPro" id="IPR001123">
    <property type="entry name" value="LeuE-type"/>
</dbReference>
<keyword evidence="2" id="KW-1003">Cell membrane</keyword>
<dbReference type="PANTHER" id="PTHR30086:SF20">
    <property type="entry name" value="ARGININE EXPORTER PROTEIN ARGO-RELATED"/>
    <property type="match status" value="1"/>
</dbReference>
<sequence length="216" mass="23703">MLTAFIHGFILALGLILPLGAQNVFVFQQGAMQPRFLRALPAVLTAALCDTALILLAVLGVSVVVFTMPWLQTILFTVGFFFLLYMGWTVWKSQPSSANDQGSMPPKKQILFALSVSLLNPHAILDTIGMIGTNSLNYDGAEKVTFTGACISVSWLWFFFLAIAGKTIGQIDQKGTLMKRINQLSALIIWAVAVYLAVELLNNAIHKRFTLKNVIL</sequence>
<feature type="transmembrane region" description="Helical" evidence="6">
    <location>
        <begin position="184"/>
        <end position="205"/>
    </location>
</feature>
<evidence type="ECO:0000313" key="7">
    <source>
        <dbReference type="EMBL" id="ACS24679.1"/>
    </source>
</evidence>
<feature type="transmembrane region" description="Helical" evidence="6">
    <location>
        <begin position="39"/>
        <end position="64"/>
    </location>
</feature>
<protein>
    <submittedName>
        <fullName evidence="7">Lysine exporter protein (LYSE/YGGA)</fullName>
    </submittedName>
</protein>
<keyword evidence="4 6" id="KW-1133">Transmembrane helix</keyword>